<dbReference type="PANTHER" id="PTHR39323:SF1">
    <property type="entry name" value="BLR1149 PROTEIN"/>
    <property type="match status" value="1"/>
</dbReference>
<evidence type="ECO:0000313" key="4">
    <source>
        <dbReference type="EMBL" id="MBB6496408.1"/>
    </source>
</evidence>
<reference evidence="3 6" key="3">
    <citation type="submission" date="2020-07" db="EMBL/GenBank/DDBJ databases">
        <title>Genomic Encyclopedia of Type Strains, Phase IV (KMG-V): Genome sequencing to study the core and pangenomes of soil and plant-associated prokaryotes.</title>
        <authorList>
            <person name="Whitman W."/>
        </authorList>
    </citation>
    <scope>NUCLEOTIDE SEQUENCE [LARGE SCALE GENOMIC DNA]</scope>
    <source>
        <strain evidence="3 6">C13</strain>
        <strain evidence="4 7">D1</strain>
    </source>
</reference>
<protein>
    <submittedName>
        <fullName evidence="2">Calcineurin-like phosphoesterase</fullName>
    </submittedName>
</protein>
<dbReference type="AlphaFoldDB" id="A0A2L1CCI7"/>
<dbReference type="Gene3D" id="3.60.21.10">
    <property type="match status" value="1"/>
</dbReference>
<dbReference type="GeneID" id="36102787"/>
<organism evidence="2 5">
    <name type="scientific">Methanococcus maripaludis</name>
    <name type="common">Methanococcus deltae</name>
    <dbReference type="NCBI Taxonomy" id="39152"/>
    <lineage>
        <taxon>Archaea</taxon>
        <taxon>Methanobacteriati</taxon>
        <taxon>Methanobacteriota</taxon>
        <taxon>Methanomada group</taxon>
        <taxon>Methanococci</taxon>
        <taxon>Methanococcales</taxon>
        <taxon>Methanococcaceae</taxon>
        <taxon>Methanococcus</taxon>
    </lineage>
</organism>
<dbReference type="InterPro" id="IPR024173">
    <property type="entry name" value="Pesterase_MJ0037-like"/>
</dbReference>
<dbReference type="KEGG" id="mmad:MMJJ_17040"/>
<evidence type="ECO:0000313" key="5">
    <source>
        <dbReference type="Proteomes" id="UP000239462"/>
    </source>
</evidence>
<dbReference type="EMBL" id="JACDUO010000001">
    <property type="protein sequence ID" value="MBA2863586.1"/>
    <property type="molecule type" value="Genomic_DNA"/>
</dbReference>
<dbReference type="EMBL" id="CP026606">
    <property type="protein sequence ID" value="AVB77075.1"/>
    <property type="molecule type" value="Genomic_DNA"/>
</dbReference>
<dbReference type="Proteomes" id="UP000567099">
    <property type="component" value="Unassembled WGS sequence"/>
</dbReference>
<dbReference type="SUPFAM" id="SSF56300">
    <property type="entry name" value="Metallo-dependent phosphatases"/>
    <property type="match status" value="1"/>
</dbReference>
<dbReference type="PIRSF" id="PIRSF000887">
    <property type="entry name" value="Pesterase_MJ0037"/>
    <property type="match status" value="1"/>
</dbReference>
<evidence type="ECO:0000313" key="2">
    <source>
        <dbReference type="EMBL" id="AVB77075.1"/>
    </source>
</evidence>
<feature type="domain" description="Calcineurin-like phosphoesterase" evidence="1">
    <location>
        <begin position="21"/>
        <end position="138"/>
    </location>
</feature>
<dbReference type="InterPro" id="IPR004843">
    <property type="entry name" value="Calcineurin-like_PHP"/>
</dbReference>
<dbReference type="GO" id="GO:0016787">
    <property type="term" value="F:hydrolase activity"/>
    <property type="evidence" value="ECO:0007669"/>
    <property type="project" value="InterPro"/>
</dbReference>
<evidence type="ECO:0000313" key="3">
    <source>
        <dbReference type="EMBL" id="MBA2863586.1"/>
    </source>
</evidence>
<sequence>MEINGHEIQFKDNAVFLEENKILILADVHVGMEEFIRRTGVLFPLNEKKELLKRIKNLIVEFKPEKLVFLGDFLHHFQKVPYKVYETIKELNSLLTNYEIIVIRGNHDIMLEYILKENTNFKILDYLLEDKILMVHGDKPFDVEFNFDLLIMGHEHPVLEINKQRFPSYLEIVQNDFKILVAPAFSHIASGVKINELESNFMSPYLKKVKKEDIFPIIIGEEVLKFPDLSKIEKFL</sequence>
<proteinExistence type="predicted"/>
<name>A0A2L1CCI7_METMI</name>
<dbReference type="InterPro" id="IPR029052">
    <property type="entry name" value="Metallo-depent_PP-like"/>
</dbReference>
<dbReference type="Pfam" id="PF00149">
    <property type="entry name" value="Metallophos"/>
    <property type="match status" value="1"/>
</dbReference>
<accession>A0A2L1CCI7</accession>
<evidence type="ECO:0000259" key="1">
    <source>
        <dbReference type="Pfam" id="PF00149"/>
    </source>
</evidence>
<dbReference type="Proteomes" id="UP000239462">
    <property type="component" value="Chromosome"/>
</dbReference>
<dbReference type="PANTHER" id="PTHR39323">
    <property type="entry name" value="BLR1149 PROTEIN"/>
    <property type="match status" value="1"/>
</dbReference>
<reference evidence="5" key="1">
    <citation type="journal article" date="2018" name="Genome Announc.">
        <title>Complete Genome Sequence of the Methanococcus maripaludis Type Strain JJ (DSM 2067), a Model for Selenoprotein Synthesis in Archaea.</title>
        <authorList>
            <person name="Poehlein A."/>
            <person name="Heym D."/>
            <person name="Quitzke V."/>
            <person name="Fersch J."/>
            <person name="Daniel R."/>
            <person name="Rother M."/>
        </authorList>
    </citation>
    <scope>NUCLEOTIDE SEQUENCE [LARGE SCALE GENOMIC DNA]</scope>
    <source>
        <strain evidence="5">DSM 2067</strain>
    </source>
</reference>
<evidence type="ECO:0000313" key="6">
    <source>
        <dbReference type="Proteomes" id="UP000567099"/>
    </source>
</evidence>
<dbReference type="Proteomes" id="UP000590564">
    <property type="component" value="Unassembled WGS sequence"/>
</dbReference>
<reference evidence="2" key="2">
    <citation type="submission" date="2018-02" db="EMBL/GenBank/DDBJ databases">
        <title>Complete genome sequence of the Methanococcus maripaludis type strain JJ (DSM 2067), a model for selenoprotein synthesis in Archaea.</title>
        <authorList>
            <person name="Poehlein A."/>
            <person name="Heym D."/>
            <person name="Quitzke V."/>
            <person name="Fersch J."/>
            <person name="Daniel R."/>
            <person name="Rother M."/>
        </authorList>
    </citation>
    <scope>NUCLEOTIDE SEQUENCE [LARGE SCALE GENOMIC DNA]</scope>
    <source>
        <strain evidence="2">DSM 2067</strain>
    </source>
</reference>
<dbReference type="CDD" id="cd07391">
    <property type="entry name" value="MPP_PF1019"/>
    <property type="match status" value="1"/>
</dbReference>
<dbReference type="RefSeq" id="WP_104838437.1">
    <property type="nucleotide sequence ID" value="NZ_CP026606.1"/>
</dbReference>
<gene>
    <name evidence="3" type="ORF">HNP94_000586</name>
    <name evidence="4" type="ORF">HNP96_000429</name>
    <name evidence="2" type="ORF">MMJJ_17040</name>
</gene>
<evidence type="ECO:0000313" key="7">
    <source>
        <dbReference type="Proteomes" id="UP000590564"/>
    </source>
</evidence>
<dbReference type="EMBL" id="JACHED010000001">
    <property type="protein sequence ID" value="MBB6496408.1"/>
    <property type="molecule type" value="Genomic_DNA"/>
</dbReference>